<evidence type="ECO:0000256" key="1">
    <source>
        <dbReference type="SAM" id="Phobius"/>
    </source>
</evidence>
<feature type="transmembrane region" description="Helical" evidence="1">
    <location>
        <begin position="88"/>
        <end position="109"/>
    </location>
</feature>
<keyword evidence="3" id="KW-1185">Reference proteome</keyword>
<dbReference type="AlphaFoldDB" id="A0A7N2N204"/>
<dbReference type="Proteomes" id="UP000594261">
    <property type="component" value="Chromosome 12"/>
</dbReference>
<accession>A0A7N2N204</accession>
<reference evidence="2" key="2">
    <citation type="submission" date="2021-01" db="UniProtKB">
        <authorList>
            <consortium name="EnsemblPlants"/>
        </authorList>
    </citation>
    <scope>IDENTIFICATION</scope>
</reference>
<dbReference type="PANTHER" id="PTHR46431">
    <property type="entry name" value="EXPRESSED PROTEIN"/>
    <property type="match status" value="1"/>
</dbReference>
<dbReference type="EnsemblPlants" id="QL12p015822:mrna">
    <property type="protein sequence ID" value="QL12p015822:mrna"/>
    <property type="gene ID" value="QL12p015822"/>
</dbReference>
<keyword evidence="1" id="KW-0472">Membrane</keyword>
<reference evidence="2 3" key="1">
    <citation type="journal article" date="2016" name="G3 (Bethesda)">
        <title>First Draft Assembly and Annotation of the Genome of a California Endemic Oak Quercus lobata Nee (Fagaceae).</title>
        <authorList>
            <person name="Sork V.L."/>
            <person name="Fitz-Gibbon S.T."/>
            <person name="Puiu D."/>
            <person name="Crepeau M."/>
            <person name="Gugger P.F."/>
            <person name="Sherman R."/>
            <person name="Stevens K."/>
            <person name="Langley C.H."/>
            <person name="Pellegrini M."/>
            <person name="Salzberg S.L."/>
        </authorList>
    </citation>
    <scope>NUCLEOTIDE SEQUENCE [LARGE SCALE GENOMIC DNA]</scope>
    <source>
        <strain evidence="2 3">cv. SW786</strain>
    </source>
</reference>
<sequence>MAGGRVYSSGTGGNSGSNLSVLFQNQKGAYASEPLDSLFLSGSSPSFLVVDSMLLLTLIGHVYLLLNPCGLFIKTLADERHSLSAPQIVFNIVGFSATVATTILFTMYAKRQLKVLQNEDELLLQ</sequence>
<evidence type="ECO:0000313" key="2">
    <source>
        <dbReference type="EnsemblPlants" id="QL12p015822:mrna"/>
    </source>
</evidence>
<evidence type="ECO:0000313" key="3">
    <source>
        <dbReference type="Proteomes" id="UP000594261"/>
    </source>
</evidence>
<dbReference type="EMBL" id="LRBV02000012">
    <property type="status" value="NOT_ANNOTATED_CDS"/>
    <property type="molecule type" value="Genomic_DNA"/>
</dbReference>
<name>A0A7N2N204_QUELO</name>
<keyword evidence="1" id="KW-0812">Transmembrane</keyword>
<feature type="transmembrane region" description="Helical" evidence="1">
    <location>
        <begin position="47"/>
        <end position="66"/>
    </location>
</feature>
<dbReference type="Gramene" id="QL12p015822:mrna">
    <property type="protein sequence ID" value="QL12p015822:mrna"/>
    <property type="gene ID" value="QL12p015822"/>
</dbReference>
<dbReference type="InParanoid" id="A0A7N2N204"/>
<keyword evidence="1" id="KW-1133">Transmembrane helix</keyword>
<dbReference type="PANTHER" id="PTHR46431:SF7">
    <property type="entry name" value="SNARE ASSOCIATED GOLGI PROTEIN FAMILY"/>
    <property type="match status" value="1"/>
</dbReference>
<protein>
    <submittedName>
        <fullName evidence="2">Uncharacterized protein</fullName>
    </submittedName>
</protein>
<organism evidence="2 3">
    <name type="scientific">Quercus lobata</name>
    <name type="common">Valley oak</name>
    <dbReference type="NCBI Taxonomy" id="97700"/>
    <lineage>
        <taxon>Eukaryota</taxon>
        <taxon>Viridiplantae</taxon>
        <taxon>Streptophyta</taxon>
        <taxon>Embryophyta</taxon>
        <taxon>Tracheophyta</taxon>
        <taxon>Spermatophyta</taxon>
        <taxon>Magnoliopsida</taxon>
        <taxon>eudicotyledons</taxon>
        <taxon>Gunneridae</taxon>
        <taxon>Pentapetalae</taxon>
        <taxon>rosids</taxon>
        <taxon>fabids</taxon>
        <taxon>Fagales</taxon>
        <taxon>Fagaceae</taxon>
        <taxon>Quercus</taxon>
    </lineage>
</organism>
<proteinExistence type="predicted"/>